<evidence type="ECO:0000313" key="2">
    <source>
        <dbReference type="Proteomes" id="UP000017837"/>
    </source>
</evidence>
<dbReference type="Proteomes" id="UP000017837">
    <property type="component" value="Unassembled WGS sequence"/>
</dbReference>
<reference evidence="1 2" key="1">
    <citation type="journal article" date="2014" name="Nature">
        <title>Sequential evolution of bacterial morphology by co-option of a developmental regulator.</title>
        <authorList>
            <person name="Jiang C."/>
            <person name="Brown P.J."/>
            <person name="Ducret A."/>
            <person name="Brun Y.V."/>
        </authorList>
    </citation>
    <scope>NUCLEOTIDE SEQUENCE [LARGE SCALE GENOMIC DNA]</scope>
    <source>
        <strain evidence="1 2">DSM 16100</strain>
    </source>
</reference>
<dbReference type="AlphaFoldDB" id="V4QQJ4"/>
<proteinExistence type="predicted"/>
<name>V4QQJ4_9CAUL</name>
<protein>
    <submittedName>
        <fullName evidence="1">Uncharacterized protein</fullName>
    </submittedName>
</protein>
<dbReference type="eggNOG" id="ENOG5032UB9">
    <property type="taxonomic scope" value="Bacteria"/>
</dbReference>
<accession>V4QQJ4</accession>
<dbReference type="EMBL" id="AWGB01000089">
    <property type="protein sequence ID" value="ESQ81458.1"/>
    <property type="molecule type" value="Genomic_DNA"/>
</dbReference>
<dbReference type="STRING" id="1121022.GCA_000376105_04372"/>
<gene>
    <name evidence="1" type="ORF">ABENE_21960</name>
</gene>
<comment type="caution">
    <text evidence="1">The sequence shown here is derived from an EMBL/GenBank/DDBJ whole genome shotgun (WGS) entry which is preliminary data.</text>
</comment>
<sequence length="222" mass="25541">MSFMVDLTEAFPTALRDTARLAVAALTPAISDRYYEPKNERQIIRVCSDDVWLPGRLHDKVYQDHAYYDAGPFQAFEAIADNGKLTSLQEQVFFCLLTRHHNGFVREAALKRIIAVDEPWVVPYVVQLASEYVFEILVVIGQNLDQLNSSLYGSFLRDNPAYFAKVKQRITSYWNVYYRWHDYTGPHGQVHHLWREGYVGHDISERFKAMESGTPSGKSTSL</sequence>
<dbReference type="PATRIC" id="fig|1121022.4.peg.4498"/>
<evidence type="ECO:0000313" key="1">
    <source>
        <dbReference type="EMBL" id="ESQ81458.1"/>
    </source>
</evidence>
<keyword evidence="2" id="KW-1185">Reference proteome</keyword>
<organism evidence="1 2">
    <name type="scientific">Asticcacaulis benevestitus DSM 16100 = ATCC BAA-896</name>
    <dbReference type="NCBI Taxonomy" id="1121022"/>
    <lineage>
        <taxon>Bacteria</taxon>
        <taxon>Pseudomonadati</taxon>
        <taxon>Pseudomonadota</taxon>
        <taxon>Alphaproteobacteria</taxon>
        <taxon>Caulobacterales</taxon>
        <taxon>Caulobacteraceae</taxon>
        <taxon>Asticcacaulis</taxon>
    </lineage>
</organism>